<dbReference type="PANTHER" id="PTHR22904">
    <property type="entry name" value="TPR REPEAT CONTAINING PROTEIN"/>
    <property type="match status" value="1"/>
</dbReference>
<evidence type="ECO:0000256" key="9">
    <source>
        <dbReference type="ARBA" id="ARBA00076447"/>
    </source>
</evidence>
<proteinExistence type="inferred from homology"/>
<evidence type="ECO:0000256" key="5">
    <source>
        <dbReference type="ARBA" id="ARBA00022803"/>
    </source>
</evidence>
<dbReference type="SUPFAM" id="SSF48452">
    <property type="entry name" value="TPR-like"/>
    <property type="match status" value="1"/>
</dbReference>
<dbReference type="Gene3D" id="1.25.40.10">
    <property type="entry name" value="Tetratricopeptide repeat domain"/>
    <property type="match status" value="1"/>
</dbReference>
<evidence type="ECO:0000256" key="10">
    <source>
        <dbReference type="PROSITE-ProRule" id="PRU00339"/>
    </source>
</evidence>
<dbReference type="Pfam" id="PF14559">
    <property type="entry name" value="TPR_19"/>
    <property type="match status" value="1"/>
</dbReference>
<dbReference type="Gene3D" id="1.10.287.370">
    <property type="match status" value="1"/>
</dbReference>
<sequence>MSEKKTAEEYKALGNEAFSKKDFKTAIEFYSKAILQEPKNHIFFSNRSASHAGLQDWESAITDAKECIRLNPEFIKGYYRLATAQLESKQYDAAEATIKQGLGIDANHGQLTRLLRNVKLNKKAAAAPSAPSLPQGSNAARQLDTATMREIHDLKVQYGATAREYNTVRANLMKAAKEEKMYGITLNEVKENPSATGDYYRSVGKLFMRQTQPEILDHLETNIESQKKKQQELSGKSDYLEKRLKSQQMNMKELAQQ</sequence>
<dbReference type="SMART" id="SM00028">
    <property type="entry name" value="TPR"/>
    <property type="match status" value="3"/>
</dbReference>
<dbReference type="AlphaFoldDB" id="A0A448Z218"/>
<dbReference type="GO" id="GO:0051879">
    <property type="term" value="F:Hsp90 protein binding"/>
    <property type="evidence" value="ECO:0007669"/>
    <property type="project" value="TreeGrafter"/>
</dbReference>
<dbReference type="PANTHER" id="PTHR22904:SF523">
    <property type="entry name" value="STRESS-INDUCED-PHOSPHOPROTEIN 1"/>
    <property type="match status" value="1"/>
</dbReference>
<dbReference type="InterPro" id="IPR019734">
    <property type="entry name" value="TPR_rpt"/>
</dbReference>
<keyword evidence="13" id="KW-1185">Reference proteome</keyword>
<reference evidence="12 13" key="1">
    <citation type="submission" date="2019-01" db="EMBL/GenBank/DDBJ databases">
        <authorList>
            <person name="Ferrante I. M."/>
        </authorList>
    </citation>
    <scope>NUCLEOTIDE SEQUENCE [LARGE SCALE GENOMIC DNA]</scope>
    <source>
        <strain evidence="12 13">B856</strain>
    </source>
</reference>
<dbReference type="SUPFAM" id="SSF46579">
    <property type="entry name" value="Prefoldin"/>
    <property type="match status" value="1"/>
</dbReference>
<name>A0A448Z218_9STRA</name>
<organism evidence="12 13">
    <name type="scientific">Pseudo-nitzschia multistriata</name>
    <dbReference type="NCBI Taxonomy" id="183589"/>
    <lineage>
        <taxon>Eukaryota</taxon>
        <taxon>Sar</taxon>
        <taxon>Stramenopiles</taxon>
        <taxon>Ochrophyta</taxon>
        <taxon>Bacillariophyta</taxon>
        <taxon>Bacillariophyceae</taxon>
        <taxon>Bacillariophycidae</taxon>
        <taxon>Bacillariales</taxon>
        <taxon>Bacillariaceae</taxon>
        <taxon>Pseudo-nitzschia</taxon>
    </lineage>
</organism>
<dbReference type="GO" id="GO:0051082">
    <property type="term" value="F:unfolded protein binding"/>
    <property type="evidence" value="ECO:0007669"/>
    <property type="project" value="InterPro"/>
</dbReference>
<evidence type="ECO:0000256" key="3">
    <source>
        <dbReference type="ARBA" id="ARBA00022490"/>
    </source>
</evidence>
<dbReference type="GO" id="GO:0016272">
    <property type="term" value="C:prefoldin complex"/>
    <property type="evidence" value="ECO:0007669"/>
    <property type="project" value="InterPro"/>
</dbReference>
<keyword evidence="4" id="KW-0677">Repeat</keyword>
<keyword evidence="3" id="KW-0963">Cytoplasm</keyword>
<dbReference type="InterPro" id="IPR009053">
    <property type="entry name" value="Prefoldin"/>
</dbReference>
<comment type="function">
    <text evidence="6">Acts as a co-chaperone and mediates the association of the chaperones HSP70 and HSP90 probably facilitating substrate transfer from HSP70 to HSP90. Stimulates HSP70 ATPase activity and, in contrast, inhibits HSP90 ATPase activity.</text>
</comment>
<evidence type="ECO:0000256" key="1">
    <source>
        <dbReference type="ARBA" id="ARBA00004496"/>
    </source>
</evidence>
<dbReference type="EMBL" id="CAACVS010000077">
    <property type="protein sequence ID" value="VEU36078.1"/>
    <property type="molecule type" value="Genomic_DNA"/>
</dbReference>
<evidence type="ECO:0000256" key="8">
    <source>
        <dbReference type="ARBA" id="ARBA00074766"/>
    </source>
</evidence>
<keyword evidence="5 10" id="KW-0802">TPR repeat</keyword>
<feature type="repeat" description="TPR" evidence="10">
    <location>
        <begin position="7"/>
        <end position="40"/>
    </location>
</feature>
<dbReference type="GO" id="GO:0006457">
    <property type="term" value="P:protein folding"/>
    <property type="evidence" value="ECO:0007669"/>
    <property type="project" value="InterPro"/>
</dbReference>
<comment type="similarity">
    <text evidence="2">Belongs to the prefoldin subunit beta family.</text>
</comment>
<dbReference type="FunFam" id="1.25.40.10:FF:000020">
    <property type="entry name" value="Stress-induced phosphoprotein 1"/>
    <property type="match status" value="1"/>
</dbReference>
<accession>A0A448Z218</accession>
<protein>
    <recommendedName>
        <fullName evidence="8">Hsp70-Hsp90 organising protein</fullName>
    </recommendedName>
    <alternativeName>
        <fullName evidence="9">Stress-inducible protein 1</fullName>
    </alternativeName>
</protein>
<evidence type="ECO:0000256" key="11">
    <source>
        <dbReference type="SAM" id="Coils"/>
    </source>
</evidence>
<dbReference type="PROSITE" id="PS50005">
    <property type="entry name" value="TPR"/>
    <property type="match status" value="1"/>
</dbReference>
<keyword evidence="11" id="KW-0175">Coiled coil</keyword>
<dbReference type="GO" id="GO:0005737">
    <property type="term" value="C:cytoplasm"/>
    <property type="evidence" value="ECO:0007669"/>
    <property type="project" value="UniProtKB-SubCell"/>
</dbReference>
<evidence type="ECO:0000256" key="4">
    <source>
        <dbReference type="ARBA" id="ARBA00022737"/>
    </source>
</evidence>
<evidence type="ECO:0000256" key="6">
    <source>
        <dbReference type="ARBA" id="ARBA00056105"/>
    </source>
</evidence>
<dbReference type="Proteomes" id="UP000291116">
    <property type="component" value="Unassembled WGS sequence"/>
</dbReference>
<dbReference type="InterPro" id="IPR002777">
    <property type="entry name" value="PFD_beta-like"/>
</dbReference>
<gene>
    <name evidence="12" type="ORF">PSNMU_V1.4_AUG-EV-PASAV3_0028260</name>
</gene>
<comment type="subcellular location">
    <subcellularLocation>
        <location evidence="1">Cytoplasm</location>
    </subcellularLocation>
</comment>
<dbReference type="Pfam" id="PF13181">
    <property type="entry name" value="TPR_8"/>
    <property type="match status" value="1"/>
</dbReference>
<dbReference type="InterPro" id="IPR011990">
    <property type="entry name" value="TPR-like_helical_dom_sf"/>
</dbReference>
<evidence type="ECO:0000256" key="7">
    <source>
        <dbReference type="ARBA" id="ARBA00066016"/>
    </source>
</evidence>
<dbReference type="Pfam" id="PF01920">
    <property type="entry name" value="Prefoldin_2"/>
    <property type="match status" value="1"/>
</dbReference>
<dbReference type="OrthoDB" id="2423701at2759"/>
<comment type="subunit">
    <text evidence="7">Monomer. Homodimer. Forms a complex composed of HOP and chaperones HSP70 and HSP90; the interaction is stronger in the absence of ATP. Interacts (via TPR 1, 2, 3, 7, 8 and 9 repeats) with HSP70 (via C-terminus); the interaction is direct and is stronger in the absence of ATP. Interacts (via TPR 4, 5 and 6 repeats) with HSP90 (via C-terminus); the interaction is direct.</text>
</comment>
<evidence type="ECO:0000313" key="13">
    <source>
        <dbReference type="Proteomes" id="UP000291116"/>
    </source>
</evidence>
<evidence type="ECO:0000313" key="12">
    <source>
        <dbReference type="EMBL" id="VEU36078.1"/>
    </source>
</evidence>
<feature type="coiled-coil region" evidence="11">
    <location>
        <begin position="216"/>
        <end position="257"/>
    </location>
</feature>
<evidence type="ECO:0000256" key="2">
    <source>
        <dbReference type="ARBA" id="ARBA00008045"/>
    </source>
</evidence>